<dbReference type="PRINTS" id="PR00080">
    <property type="entry name" value="SDRFAMILY"/>
</dbReference>
<dbReference type="PRINTS" id="PR00081">
    <property type="entry name" value="GDHRDH"/>
</dbReference>
<dbReference type="PANTHER" id="PTHR43391">
    <property type="entry name" value="RETINOL DEHYDROGENASE-RELATED"/>
    <property type="match status" value="1"/>
</dbReference>
<dbReference type="InterPro" id="IPR020904">
    <property type="entry name" value="Sc_DH/Rdtase_CS"/>
</dbReference>
<comment type="similarity">
    <text evidence="1 3">Belongs to the short-chain dehydrogenases/reductases (SDR) family.</text>
</comment>
<evidence type="ECO:0000313" key="4">
    <source>
        <dbReference type="EMBL" id="TQN45931.1"/>
    </source>
</evidence>
<sequence>MNETGRQVALVTGTSSGMGLHAAVELAGRGLSVVATMRDVSRSDRLDAAAAEAGVQLDVRALDVTDHEAARACVDGVLADHGRIDVLINNAGRGAVGTAEQLGLDEIRDQLEVNYLGPVALTKLVLPTMRAAGSGRVLTVTSVGGAVGQPFADAYCGAKFAVEGFMQSLSTVMLAHGVWVSVIEPAAVASDFVSNVARPAGGAPADAYAVQLEAYLARSAGAFAAAQPARDAGVAIAEAATADEYRFRWQTSDGATAFVGMSLADLDGSRVLGTTRTWIETQA</sequence>
<comment type="caution">
    <text evidence="4">The sequence shown here is derived from an EMBL/GenBank/DDBJ whole genome shotgun (WGS) entry which is preliminary data.</text>
</comment>
<protein>
    <submittedName>
        <fullName evidence="4">Short-subunit dehydrogenase</fullName>
    </submittedName>
</protein>
<keyword evidence="2" id="KW-0560">Oxidoreductase</keyword>
<dbReference type="SUPFAM" id="SSF51735">
    <property type="entry name" value="NAD(P)-binding Rossmann-fold domains"/>
    <property type="match status" value="1"/>
</dbReference>
<name>A0A543PPD2_9MICO</name>
<evidence type="ECO:0000313" key="5">
    <source>
        <dbReference type="Proteomes" id="UP000320085"/>
    </source>
</evidence>
<accession>A0A543PPD2</accession>
<dbReference type="PROSITE" id="PS00061">
    <property type="entry name" value="ADH_SHORT"/>
    <property type="match status" value="1"/>
</dbReference>
<dbReference type="Pfam" id="PF00106">
    <property type="entry name" value="adh_short"/>
    <property type="match status" value="1"/>
</dbReference>
<gene>
    <name evidence="4" type="ORF">FHX52_2635</name>
</gene>
<organism evidence="4 5">
    <name type="scientific">Humibacillus xanthopallidus</name>
    <dbReference type="NCBI Taxonomy" id="412689"/>
    <lineage>
        <taxon>Bacteria</taxon>
        <taxon>Bacillati</taxon>
        <taxon>Actinomycetota</taxon>
        <taxon>Actinomycetes</taxon>
        <taxon>Micrococcales</taxon>
        <taxon>Intrasporangiaceae</taxon>
        <taxon>Humibacillus</taxon>
    </lineage>
</organism>
<evidence type="ECO:0000256" key="3">
    <source>
        <dbReference type="RuleBase" id="RU000363"/>
    </source>
</evidence>
<dbReference type="GO" id="GO:0005829">
    <property type="term" value="C:cytosol"/>
    <property type="evidence" value="ECO:0007669"/>
    <property type="project" value="TreeGrafter"/>
</dbReference>
<dbReference type="Proteomes" id="UP000320085">
    <property type="component" value="Unassembled WGS sequence"/>
</dbReference>
<dbReference type="RefSeq" id="WP_141822686.1">
    <property type="nucleotide sequence ID" value="NZ_BAAAQC010000010.1"/>
</dbReference>
<evidence type="ECO:0000256" key="2">
    <source>
        <dbReference type="ARBA" id="ARBA00023002"/>
    </source>
</evidence>
<proteinExistence type="inferred from homology"/>
<dbReference type="OrthoDB" id="9792003at2"/>
<dbReference type="InterPro" id="IPR002347">
    <property type="entry name" value="SDR_fam"/>
</dbReference>
<dbReference type="AlphaFoldDB" id="A0A543PPD2"/>
<dbReference type="EMBL" id="VFQF01000002">
    <property type="protein sequence ID" value="TQN45931.1"/>
    <property type="molecule type" value="Genomic_DNA"/>
</dbReference>
<evidence type="ECO:0000256" key="1">
    <source>
        <dbReference type="ARBA" id="ARBA00006484"/>
    </source>
</evidence>
<dbReference type="InterPro" id="IPR036291">
    <property type="entry name" value="NAD(P)-bd_dom_sf"/>
</dbReference>
<dbReference type="GO" id="GO:0016491">
    <property type="term" value="F:oxidoreductase activity"/>
    <property type="evidence" value="ECO:0007669"/>
    <property type="project" value="UniProtKB-KW"/>
</dbReference>
<dbReference type="Gene3D" id="3.40.50.720">
    <property type="entry name" value="NAD(P)-binding Rossmann-like Domain"/>
    <property type="match status" value="1"/>
</dbReference>
<reference evidence="4 5" key="1">
    <citation type="submission" date="2019-06" db="EMBL/GenBank/DDBJ databases">
        <title>Sequencing the genomes of 1000 actinobacteria strains.</title>
        <authorList>
            <person name="Klenk H.-P."/>
        </authorList>
    </citation>
    <scope>NUCLEOTIDE SEQUENCE [LARGE SCALE GENOMIC DNA]</scope>
    <source>
        <strain evidence="4 5">DSM 21776</strain>
    </source>
</reference>
<dbReference type="PANTHER" id="PTHR43391:SF86">
    <property type="entry name" value="SHORT-CHAIN DEHYDROGENASE_REDUCTASE FAMILY PROTEIN"/>
    <property type="match status" value="1"/>
</dbReference>